<accession>A0A0F3GNX3</accession>
<keyword evidence="2" id="KW-1185">Reference proteome</keyword>
<dbReference type="EMBL" id="LACI01001806">
    <property type="protein sequence ID" value="KJU83640.1"/>
    <property type="molecule type" value="Genomic_DNA"/>
</dbReference>
<organism evidence="1 2">
    <name type="scientific">Candidatus Magnetobacterium bavaricum</name>
    <dbReference type="NCBI Taxonomy" id="29290"/>
    <lineage>
        <taxon>Bacteria</taxon>
        <taxon>Pseudomonadati</taxon>
        <taxon>Nitrospirota</taxon>
        <taxon>Thermodesulfovibrionia</taxon>
        <taxon>Thermodesulfovibrionales</taxon>
        <taxon>Candidatus Magnetobacteriaceae</taxon>
        <taxon>Candidatus Magnetobacterium</taxon>
    </lineage>
</organism>
<proteinExistence type="predicted"/>
<comment type="caution">
    <text evidence="1">The sequence shown here is derived from an EMBL/GenBank/DDBJ whole genome shotgun (WGS) entry which is preliminary data.</text>
</comment>
<protein>
    <submittedName>
        <fullName evidence="1">Uncharacterized protein</fullName>
    </submittedName>
</protein>
<reference evidence="1 2" key="1">
    <citation type="submission" date="2015-02" db="EMBL/GenBank/DDBJ databases">
        <title>Single-cell genomics of uncultivated deep-branching MTB reveals a conserved set of magnetosome genes.</title>
        <authorList>
            <person name="Kolinko S."/>
            <person name="Richter M."/>
            <person name="Glockner F.O."/>
            <person name="Brachmann A."/>
            <person name="Schuler D."/>
        </authorList>
    </citation>
    <scope>NUCLEOTIDE SEQUENCE [LARGE SCALE GENOMIC DNA]</scope>
    <source>
        <strain evidence="1">TM-1</strain>
    </source>
</reference>
<evidence type="ECO:0000313" key="2">
    <source>
        <dbReference type="Proteomes" id="UP000033423"/>
    </source>
</evidence>
<dbReference type="Proteomes" id="UP000033423">
    <property type="component" value="Unassembled WGS sequence"/>
</dbReference>
<sequence length="110" mass="12598">MTKDQFHNYSESPSCPYLPINAPDMRLSECAYIVIDSDIIGDRFIIVSEKRYLKEAKAAYPDTVIYSLREIKYISQLIAWGYDDEGLRMIHEAKKTLGGGIVEVRKIHAN</sequence>
<name>A0A0F3GNX3_9BACT</name>
<gene>
    <name evidence="1" type="ORF">MBAV_004168</name>
</gene>
<evidence type="ECO:0000313" key="1">
    <source>
        <dbReference type="EMBL" id="KJU83640.1"/>
    </source>
</evidence>
<dbReference type="AlphaFoldDB" id="A0A0F3GNX3"/>